<keyword evidence="3" id="KW-1185">Reference proteome</keyword>
<dbReference type="AlphaFoldDB" id="A0A1S8WXV2"/>
<feature type="region of interest" description="Disordered" evidence="1">
    <location>
        <begin position="29"/>
        <end position="54"/>
    </location>
</feature>
<feature type="compositionally biased region" description="Basic and acidic residues" evidence="1">
    <location>
        <begin position="29"/>
        <end position="39"/>
    </location>
</feature>
<feature type="non-terminal residue" evidence="2">
    <location>
        <position position="122"/>
    </location>
</feature>
<reference evidence="2 3" key="1">
    <citation type="submission" date="2015-03" db="EMBL/GenBank/DDBJ databases">
        <title>Draft genome of the nematode, Opisthorchis viverrini.</title>
        <authorList>
            <person name="Mitreva M."/>
        </authorList>
    </citation>
    <scope>NUCLEOTIDE SEQUENCE [LARGE SCALE GENOMIC DNA]</scope>
    <source>
        <strain evidence="2">Khon Kaen</strain>
    </source>
</reference>
<dbReference type="EMBL" id="KV893374">
    <property type="protein sequence ID" value="OON19359.1"/>
    <property type="molecule type" value="Genomic_DNA"/>
</dbReference>
<feature type="non-terminal residue" evidence="2">
    <location>
        <position position="1"/>
    </location>
</feature>
<accession>A0A1S8WXV2</accession>
<evidence type="ECO:0000256" key="1">
    <source>
        <dbReference type="SAM" id="MobiDB-lite"/>
    </source>
</evidence>
<sequence>VPSEPPVLGTKSDRKKHLRDQETWWIQRAEEREESKNDENVDQLATSRHTGGPGPLSDCCFVRQSNYYAWCAGWSSAVIQPDSRPIAHPRTILDSNGFGLDRRVLNIISCENWFISSLEAPE</sequence>
<dbReference type="Proteomes" id="UP000243686">
    <property type="component" value="Unassembled WGS sequence"/>
</dbReference>
<evidence type="ECO:0000313" key="2">
    <source>
        <dbReference type="EMBL" id="OON19359.1"/>
    </source>
</evidence>
<organism evidence="2 3">
    <name type="scientific">Opisthorchis viverrini</name>
    <name type="common">Southeast Asian liver fluke</name>
    <dbReference type="NCBI Taxonomy" id="6198"/>
    <lineage>
        <taxon>Eukaryota</taxon>
        <taxon>Metazoa</taxon>
        <taxon>Spiralia</taxon>
        <taxon>Lophotrochozoa</taxon>
        <taxon>Platyhelminthes</taxon>
        <taxon>Trematoda</taxon>
        <taxon>Digenea</taxon>
        <taxon>Opisthorchiida</taxon>
        <taxon>Opisthorchiata</taxon>
        <taxon>Opisthorchiidae</taxon>
        <taxon>Opisthorchis</taxon>
    </lineage>
</organism>
<name>A0A1S8WXV2_OPIVI</name>
<proteinExistence type="predicted"/>
<protein>
    <submittedName>
        <fullName evidence="2">Uncharacterized protein</fullName>
    </submittedName>
</protein>
<evidence type="ECO:0000313" key="3">
    <source>
        <dbReference type="Proteomes" id="UP000243686"/>
    </source>
</evidence>
<gene>
    <name evidence="2" type="ORF">X801_04774</name>
</gene>